<reference evidence="1 2" key="1">
    <citation type="submission" date="2019-07" db="EMBL/GenBank/DDBJ databases">
        <authorList>
            <person name="Garlena R.A."/>
            <person name="Russell D.A."/>
            <person name="Pope W.H."/>
            <person name="Jacobs-Sera D."/>
            <person name="Hatfull G.F."/>
        </authorList>
    </citation>
    <scope>NUCLEOTIDE SEQUENCE [LARGE SCALE GENOMIC DNA]</scope>
</reference>
<protein>
    <submittedName>
        <fullName evidence="1">Uncharacterized protein</fullName>
    </submittedName>
</protein>
<gene>
    <name evidence="1" type="primary">41</name>
    <name evidence="1" type="ORF">PBI_ANTHONY_41</name>
</gene>
<dbReference type="GeneID" id="64871712"/>
<keyword evidence="2" id="KW-1185">Reference proteome</keyword>
<dbReference type="Proteomes" id="UP000327026">
    <property type="component" value="Segment"/>
</dbReference>
<proteinExistence type="predicted"/>
<evidence type="ECO:0000313" key="2">
    <source>
        <dbReference type="Proteomes" id="UP000327026"/>
    </source>
</evidence>
<dbReference type="KEGG" id="vg:64871712"/>
<accession>A0A5J6TNV5</accession>
<organism evidence="1 2">
    <name type="scientific">Mycobacterium phage Anthony</name>
    <dbReference type="NCBI Taxonomy" id="2599857"/>
    <lineage>
        <taxon>Viruses</taxon>
        <taxon>Duplodnaviria</taxon>
        <taxon>Heunggongvirae</taxon>
        <taxon>Uroviricota</taxon>
        <taxon>Caudoviricetes</taxon>
        <taxon>Anthonyvirus</taxon>
        <taxon>Anthonyvirus anthony</taxon>
    </lineage>
</organism>
<sequence>MKFALTNQDQKQGNAALLIETTEALALQILKAAEDIHAKDKKRRDDELMAAVKGSWQKRMTPPFVSPYL</sequence>
<evidence type="ECO:0000313" key="1">
    <source>
        <dbReference type="EMBL" id="QFG10412.1"/>
    </source>
</evidence>
<dbReference type="EMBL" id="MN234188">
    <property type="protein sequence ID" value="QFG10412.1"/>
    <property type="molecule type" value="Genomic_DNA"/>
</dbReference>
<dbReference type="RefSeq" id="YP_010062077.1">
    <property type="nucleotide sequence ID" value="NC_054790.1"/>
</dbReference>
<name>A0A5J6TNV5_9CAUD</name>